<dbReference type="OrthoDB" id="6637701at2"/>
<evidence type="ECO:0000313" key="4">
    <source>
        <dbReference type="Proteomes" id="UP000373449"/>
    </source>
</evidence>
<name>A0A2C6CYW4_9GAMM</name>
<proteinExistence type="predicted"/>
<organism evidence="1 3">
    <name type="scientific">Budvicia aquatica</name>
    <dbReference type="NCBI Taxonomy" id="82979"/>
    <lineage>
        <taxon>Bacteria</taxon>
        <taxon>Pseudomonadati</taxon>
        <taxon>Pseudomonadota</taxon>
        <taxon>Gammaproteobacteria</taxon>
        <taxon>Enterobacterales</taxon>
        <taxon>Budviciaceae</taxon>
        <taxon>Budvicia</taxon>
    </lineage>
</organism>
<keyword evidence="3" id="KW-1185">Reference proteome</keyword>
<gene>
    <name evidence="1" type="ORF">CRN84_22380</name>
    <name evidence="2" type="ORF">NCTC12282_06092</name>
</gene>
<dbReference type="RefSeq" id="WP_029096787.1">
    <property type="nucleotide sequence ID" value="NZ_CAADJA010000002.1"/>
</dbReference>
<reference evidence="1" key="1">
    <citation type="submission" date="2017-09" db="EMBL/GenBank/DDBJ databases">
        <title>FDA dAtabase for Regulatory Grade micrObial Sequences (FDA-ARGOS): Supporting development and validation of Infectious Disease Dx tests.</title>
        <authorList>
            <person name="Minogue T."/>
            <person name="Wolcott M."/>
            <person name="Wasieloski L."/>
            <person name="Aguilar W."/>
            <person name="Moore D."/>
            <person name="Tallon L.J."/>
            <person name="Sadzewicz L."/>
            <person name="Ott S."/>
            <person name="Zhao X."/>
            <person name="Nagaraj S."/>
            <person name="Vavikolanu K."/>
            <person name="Aluvathingal J."/>
            <person name="Nadendla S."/>
            <person name="Sichtig H."/>
        </authorList>
    </citation>
    <scope>NUCLEOTIDE SEQUENCE</scope>
    <source>
        <strain evidence="1">FDAARGOS_387</strain>
    </source>
</reference>
<accession>A0A2C6CYW4</accession>
<dbReference type="InterPro" id="IPR056510">
    <property type="entry name" value="WapI"/>
</dbReference>
<dbReference type="EMBL" id="CAADJA010000002">
    <property type="protein sequence ID" value="VFS52884.1"/>
    <property type="molecule type" value="Genomic_DNA"/>
</dbReference>
<protein>
    <submittedName>
        <fullName evidence="1">Uncharacterized protein</fullName>
    </submittedName>
</protein>
<evidence type="ECO:0000313" key="1">
    <source>
        <dbReference type="EMBL" id="PHI31869.1"/>
    </source>
</evidence>
<dbReference type="AlphaFoldDB" id="A0A2C6CYW4"/>
<dbReference type="EMBL" id="PDDX01000001">
    <property type="protein sequence ID" value="PHI31869.1"/>
    <property type="molecule type" value="Genomic_DNA"/>
</dbReference>
<dbReference type="Proteomes" id="UP000373449">
    <property type="component" value="Unassembled WGS sequence"/>
</dbReference>
<evidence type="ECO:0000313" key="3">
    <source>
        <dbReference type="Proteomes" id="UP000224974"/>
    </source>
</evidence>
<evidence type="ECO:0000313" key="2">
    <source>
        <dbReference type="EMBL" id="VFS52884.1"/>
    </source>
</evidence>
<dbReference type="Proteomes" id="UP000224974">
    <property type="component" value="Unassembled WGS sequence"/>
</dbReference>
<reference evidence="2 4" key="3">
    <citation type="submission" date="2019-03" db="EMBL/GenBank/DDBJ databases">
        <authorList>
            <consortium name="Pathogen Informatics"/>
        </authorList>
    </citation>
    <scope>NUCLEOTIDE SEQUENCE [LARGE SCALE GENOMIC DNA]</scope>
    <source>
        <strain evidence="2 4">NCTC12282</strain>
    </source>
</reference>
<dbReference type="Pfam" id="PF24716">
    <property type="entry name" value="WapI"/>
    <property type="match status" value="1"/>
</dbReference>
<sequence>MLKFISNRDNIHFECEIVGYQFPEIADEWCLLRIKVIYSDQVFEKIDPTLETMDLPKLHHWFSALANNTLPYSSHVWFTEPCINFSFNGYRDGLVYISIELAYELEPNFKIDSHTGYDTQDEENQYEPFIISFALAPDDFKATLEYLDQVMEQYPKRRLT</sequence>
<reference evidence="3" key="2">
    <citation type="submission" date="2017-09" db="EMBL/GenBank/DDBJ databases">
        <title>FDA dAtabase for Regulatory Grade micrObial Sequences (FDA-ARGOS): Supporting development and validation of Infectious Disease Dx tests.</title>
        <authorList>
            <person name="Minogue T."/>
            <person name="Wolcott M."/>
            <person name="Wasieloski L."/>
            <person name="Aguilar W."/>
            <person name="Moore D."/>
            <person name="Tallon L."/>
            <person name="Sadzewicz L."/>
            <person name="Ott S."/>
            <person name="Zhao X."/>
            <person name="Nagaraj S."/>
            <person name="Vavikolanu K."/>
            <person name="Aluvathingal J."/>
            <person name="Nadendla S."/>
            <person name="Sichtig H."/>
        </authorList>
    </citation>
    <scope>NUCLEOTIDE SEQUENCE [LARGE SCALE GENOMIC DNA]</scope>
    <source>
        <strain evidence="3">FDAARGOS_387</strain>
    </source>
</reference>